<evidence type="ECO:0000256" key="5">
    <source>
        <dbReference type="ARBA" id="ARBA00022771"/>
    </source>
</evidence>
<evidence type="ECO:0000256" key="3">
    <source>
        <dbReference type="ARBA" id="ARBA00022692"/>
    </source>
</evidence>
<dbReference type="PANTHER" id="PTHR46065:SF3">
    <property type="entry name" value="FI20425P1"/>
    <property type="match status" value="1"/>
</dbReference>
<feature type="transmembrane region" description="Helical" evidence="11">
    <location>
        <begin position="238"/>
        <end position="258"/>
    </location>
</feature>
<feature type="compositionally biased region" description="Polar residues" evidence="10">
    <location>
        <begin position="486"/>
        <end position="498"/>
    </location>
</feature>
<keyword evidence="2" id="KW-0808">Transferase</keyword>
<dbReference type="SUPFAM" id="SSF57850">
    <property type="entry name" value="RING/U-box"/>
    <property type="match status" value="2"/>
</dbReference>
<reference evidence="13 14" key="1">
    <citation type="journal article" date="2023" name="Arcadia Sci">
        <title>De novo assembly of a long-read Amblyomma americanum tick genome.</title>
        <authorList>
            <person name="Chou S."/>
            <person name="Poskanzer K.E."/>
            <person name="Rollins M."/>
            <person name="Thuy-Boun P.S."/>
        </authorList>
    </citation>
    <scope>NUCLEOTIDE SEQUENCE [LARGE SCALE GENOMIC DNA]</scope>
    <source>
        <strain evidence="13">F_SG_1</strain>
        <tissue evidence="13">Salivary glands</tissue>
    </source>
</reference>
<comment type="subcellular location">
    <subcellularLocation>
        <location evidence="1">Membrane</location>
        <topology evidence="1">Multi-pass membrane protein</topology>
    </subcellularLocation>
</comment>
<keyword evidence="6" id="KW-0833">Ubl conjugation pathway</keyword>
<feature type="transmembrane region" description="Helical" evidence="11">
    <location>
        <begin position="403"/>
        <end position="422"/>
    </location>
</feature>
<sequence length="520" mass="58241">MRDAPHAACMPAQPTQPNGHSSHQYGIQEQAESSCWLRRKSTAGSDDDDPVFQAPQSCQSSPSLSAFPGTEHQRASRHSVSAVELSPSRTPDDDLLSTTSSTEHEKESPRETGAVEPNYALFPPSSPEVSGAERNPLWSGRASQIPAGLFDETESTAPVCRICHDEEGQEPLLSMCKCSGSIGLVHAPCLERWLNVRNTDDCELCHHRFPTTTPTHYRSLVRFYHWLQQCETNTKLSLLLDFLLFTLVPLFFVLFSLLSITSRTQRADENTQETDVAQRTDALFPPSNPEESTEEPNATWTSTAPQTRSGLPTVMLSAVSICRICNEGDKQQPLVSFCRCTGSLALVHVFCLELQLNLRNDYYCEFCHHRFPTTTANNVLVLGLYHWFLQCEEQMKWDMFQDLLLFPLLAVLLCYVSLWSASLQVFQGRTFLAGFLRTFVMAYIATFTTMFLRAARSYYSLFRSWQIDNPVRRFLEMPPTSAAGASRNSAAKQASSLLEETPSLDVPTSRNNANSCSMKT</sequence>
<feature type="compositionally biased region" description="Polar residues" evidence="10">
    <location>
        <begin position="298"/>
        <end position="308"/>
    </location>
</feature>
<dbReference type="AlphaFoldDB" id="A0AAQ4FIA6"/>
<evidence type="ECO:0000256" key="10">
    <source>
        <dbReference type="SAM" id="MobiDB-lite"/>
    </source>
</evidence>
<keyword evidence="8 11" id="KW-1133">Transmembrane helix</keyword>
<keyword evidence="9 11" id="KW-0472">Membrane</keyword>
<dbReference type="InterPro" id="IPR013083">
    <property type="entry name" value="Znf_RING/FYVE/PHD"/>
</dbReference>
<evidence type="ECO:0000256" key="9">
    <source>
        <dbReference type="ARBA" id="ARBA00023136"/>
    </source>
</evidence>
<feature type="compositionally biased region" description="Polar residues" evidence="10">
    <location>
        <begin position="506"/>
        <end position="520"/>
    </location>
</feature>
<feature type="domain" description="RING-CH-type" evidence="12">
    <location>
        <begin position="314"/>
        <end position="374"/>
    </location>
</feature>
<keyword evidence="4" id="KW-0479">Metal-binding</keyword>
<dbReference type="Pfam" id="PF12906">
    <property type="entry name" value="RINGv"/>
    <property type="match status" value="2"/>
</dbReference>
<evidence type="ECO:0000256" key="8">
    <source>
        <dbReference type="ARBA" id="ARBA00022989"/>
    </source>
</evidence>
<dbReference type="Gene3D" id="3.30.40.10">
    <property type="entry name" value="Zinc/RING finger domain, C3HC4 (zinc finger)"/>
    <property type="match status" value="2"/>
</dbReference>
<feature type="compositionally biased region" description="Polar residues" evidence="10">
    <location>
        <begin position="13"/>
        <end position="33"/>
    </location>
</feature>
<keyword evidence="5" id="KW-0863">Zinc-finger</keyword>
<evidence type="ECO:0000256" key="7">
    <source>
        <dbReference type="ARBA" id="ARBA00022833"/>
    </source>
</evidence>
<evidence type="ECO:0000256" key="2">
    <source>
        <dbReference type="ARBA" id="ARBA00022679"/>
    </source>
</evidence>
<dbReference type="GO" id="GO:0016020">
    <property type="term" value="C:membrane"/>
    <property type="evidence" value="ECO:0007669"/>
    <property type="project" value="UniProtKB-SubCell"/>
</dbReference>
<feature type="region of interest" description="Disordered" evidence="10">
    <location>
        <begin position="1"/>
        <end position="138"/>
    </location>
</feature>
<comment type="caution">
    <text evidence="13">The sequence shown here is derived from an EMBL/GenBank/DDBJ whole genome shotgun (WGS) entry which is preliminary data.</text>
</comment>
<evidence type="ECO:0000256" key="4">
    <source>
        <dbReference type="ARBA" id="ARBA00022723"/>
    </source>
</evidence>
<protein>
    <recommendedName>
        <fullName evidence="12">RING-CH-type domain-containing protein</fullName>
    </recommendedName>
</protein>
<keyword evidence="14" id="KW-1185">Reference proteome</keyword>
<proteinExistence type="predicted"/>
<evidence type="ECO:0000256" key="6">
    <source>
        <dbReference type="ARBA" id="ARBA00022786"/>
    </source>
</evidence>
<dbReference type="PROSITE" id="PS51292">
    <property type="entry name" value="ZF_RING_CH"/>
    <property type="match status" value="2"/>
</dbReference>
<evidence type="ECO:0000313" key="13">
    <source>
        <dbReference type="EMBL" id="KAK8786441.1"/>
    </source>
</evidence>
<keyword evidence="3 11" id="KW-0812">Transmembrane</keyword>
<evidence type="ECO:0000256" key="1">
    <source>
        <dbReference type="ARBA" id="ARBA00004141"/>
    </source>
</evidence>
<accession>A0AAQ4FIA6</accession>
<dbReference type="GO" id="GO:0016567">
    <property type="term" value="P:protein ubiquitination"/>
    <property type="evidence" value="ECO:0007669"/>
    <property type="project" value="TreeGrafter"/>
</dbReference>
<feature type="transmembrane region" description="Helical" evidence="11">
    <location>
        <begin position="434"/>
        <end position="455"/>
    </location>
</feature>
<dbReference type="GO" id="GO:0004842">
    <property type="term" value="F:ubiquitin-protein transferase activity"/>
    <property type="evidence" value="ECO:0007669"/>
    <property type="project" value="TreeGrafter"/>
</dbReference>
<dbReference type="SMART" id="SM00744">
    <property type="entry name" value="RINGv"/>
    <property type="match status" value="2"/>
</dbReference>
<evidence type="ECO:0000259" key="12">
    <source>
        <dbReference type="PROSITE" id="PS51292"/>
    </source>
</evidence>
<evidence type="ECO:0000313" key="14">
    <source>
        <dbReference type="Proteomes" id="UP001321473"/>
    </source>
</evidence>
<dbReference type="EMBL" id="JARKHS020002746">
    <property type="protein sequence ID" value="KAK8786441.1"/>
    <property type="molecule type" value="Genomic_DNA"/>
</dbReference>
<gene>
    <name evidence="13" type="ORF">V5799_023779</name>
</gene>
<keyword evidence="7" id="KW-0862">Zinc</keyword>
<dbReference type="Proteomes" id="UP001321473">
    <property type="component" value="Unassembled WGS sequence"/>
</dbReference>
<feature type="region of interest" description="Disordered" evidence="10">
    <location>
        <begin position="268"/>
        <end position="308"/>
    </location>
</feature>
<dbReference type="GO" id="GO:0008270">
    <property type="term" value="F:zinc ion binding"/>
    <property type="evidence" value="ECO:0007669"/>
    <property type="project" value="UniProtKB-KW"/>
</dbReference>
<dbReference type="InterPro" id="IPR011016">
    <property type="entry name" value="Znf_RING-CH"/>
</dbReference>
<dbReference type="PANTHER" id="PTHR46065">
    <property type="entry name" value="E3 UBIQUITIN-PROTEIN LIGASE MARCH 2/3 FAMILY MEMBER"/>
    <property type="match status" value="1"/>
</dbReference>
<feature type="domain" description="RING-CH-type" evidence="12">
    <location>
        <begin position="152"/>
        <end position="212"/>
    </location>
</feature>
<evidence type="ECO:0000256" key="11">
    <source>
        <dbReference type="SAM" id="Phobius"/>
    </source>
</evidence>
<organism evidence="13 14">
    <name type="scientific">Amblyomma americanum</name>
    <name type="common">Lone star tick</name>
    <dbReference type="NCBI Taxonomy" id="6943"/>
    <lineage>
        <taxon>Eukaryota</taxon>
        <taxon>Metazoa</taxon>
        <taxon>Ecdysozoa</taxon>
        <taxon>Arthropoda</taxon>
        <taxon>Chelicerata</taxon>
        <taxon>Arachnida</taxon>
        <taxon>Acari</taxon>
        <taxon>Parasitiformes</taxon>
        <taxon>Ixodida</taxon>
        <taxon>Ixodoidea</taxon>
        <taxon>Ixodidae</taxon>
        <taxon>Amblyomminae</taxon>
        <taxon>Amblyomma</taxon>
    </lineage>
</organism>
<feature type="region of interest" description="Disordered" evidence="10">
    <location>
        <begin position="481"/>
        <end position="520"/>
    </location>
</feature>
<name>A0AAQ4FIA6_AMBAM</name>
<feature type="compositionally biased region" description="Polar residues" evidence="10">
    <location>
        <begin position="54"/>
        <end position="64"/>
    </location>
</feature>